<keyword evidence="1" id="KW-1133">Transmembrane helix</keyword>
<gene>
    <name evidence="2" type="ORF">PaecuDRAFT_0795</name>
</gene>
<accession>E0I573</accession>
<evidence type="ECO:0000256" key="1">
    <source>
        <dbReference type="SAM" id="Phobius"/>
    </source>
</evidence>
<feature type="transmembrane region" description="Helical" evidence="1">
    <location>
        <begin position="206"/>
        <end position="223"/>
    </location>
</feature>
<dbReference type="Proteomes" id="UP000005387">
    <property type="component" value="Unassembled WGS sequence"/>
</dbReference>
<keyword evidence="1" id="KW-0812">Transmembrane</keyword>
<evidence type="ECO:0000313" key="2">
    <source>
        <dbReference type="EMBL" id="EFM12115.1"/>
    </source>
</evidence>
<evidence type="ECO:0000313" key="3">
    <source>
        <dbReference type="Proteomes" id="UP000005387"/>
    </source>
</evidence>
<sequence length="398" mass="44126">MPTDNATIISPSDVRNIRRYVQHKFADLPQDKHADIVADAVRRIIYKRLPEFADAIRQQITSRLIRSAVMERSGPVGADEIAEACLSCELDDPAIFEPFHAWVEQQLSLVIMPDRLREAIRKANETAIGAASSGALNVWQTIAQTVAVDAEPFVPMSEGQGVVLPFQNQPVLDASGEGGAIALDPTSASAVKPLLPWFRHFGRRSIYAALSGLLVAVTLFYGWSLSRPSVGDMIPPVGKPVPIAAKPSINELPAALQYREVDREKLILYLKEKDSLLAEENNMKAIIKAAKQFDIDPLLMFAITGQEQAFVPRSNKKAFKIVNNPFNVFHSWKEYNTTIEKSAMIAARTIVTWSKGRPSDVDAFTWVNRGYAEDLNWSDGVRAIWKVMDRRIGASTAD</sequence>
<dbReference type="AlphaFoldDB" id="E0I573"/>
<protein>
    <submittedName>
        <fullName evidence="2">Uncharacterized protein</fullName>
    </submittedName>
</protein>
<dbReference type="eggNOG" id="ENOG5031BWX">
    <property type="taxonomic scope" value="Bacteria"/>
</dbReference>
<dbReference type="OrthoDB" id="9805070at2"/>
<name>E0I573_9BACL</name>
<proteinExistence type="predicted"/>
<keyword evidence="3" id="KW-1185">Reference proteome</keyword>
<organism evidence="2 3">
    <name type="scientific">Paenibacillus curdlanolyticus YK9</name>
    <dbReference type="NCBI Taxonomy" id="717606"/>
    <lineage>
        <taxon>Bacteria</taxon>
        <taxon>Bacillati</taxon>
        <taxon>Bacillota</taxon>
        <taxon>Bacilli</taxon>
        <taxon>Bacillales</taxon>
        <taxon>Paenibacillaceae</taxon>
        <taxon>Paenibacillus</taxon>
    </lineage>
</organism>
<reference evidence="2 3" key="1">
    <citation type="submission" date="2010-07" db="EMBL/GenBank/DDBJ databases">
        <title>The draft genome of Paenibacillus curdlanolyticus YK9.</title>
        <authorList>
            <consortium name="US DOE Joint Genome Institute (JGI-PGF)"/>
            <person name="Lucas S."/>
            <person name="Copeland A."/>
            <person name="Lapidus A."/>
            <person name="Cheng J.-F."/>
            <person name="Bruce D."/>
            <person name="Goodwin L."/>
            <person name="Pitluck S."/>
            <person name="Land M.L."/>
            <person name="Hauser L."/>
            <person name="Chang Y.-J."/>
            <person name="Jeffries C."/>
            <person name="Anderson I.J."/>
            <person name="Johnson E."/>
            <person name="Loganathan U."/>
            <person name="Mulhopadhyay B."/>
            <person name="Kyrpides N."/>
            <person name="Woyke T.J."/>
        </authorList>
    </citation>
    <scope>NUCLEOTIDE SEQUENCE [LARGE SCALE GENOMIC DNA]</scope>
    <source>
        <strain evidence="2 3">YK9</strain>
    </source>
</reference>
<dbReference type="EMBL" id="AEDD01000002">
    <property type="protein sequence ID" value="EFM12115.1"/>
    <property type="molecule type" value="Genomic_DNA"/>
</dbReference>
<dbReference type="RefSeq" id="WP_006036810.1">
    <property type="nucleotide sequence ID" value="NZ_AEDD01000002.1"/>
</dbReference>
<dbReference type="STRING" id="717606.PaecuDRAFT_0795"/>
<keyword evidence="1" id="KW-0472">Membrane</keyword>